<dbReference type="InterPro" id="IPR013083">
    <property type="entry name" value="Znf_RING/FYVE/PHD"/>
</dbReference>
<comment type="similarity">
    <text evidence="8">Belongs to the RING-type zinc finger family. ATL subfamily.</text>
</comment>
<sequence length="142" mass="15460">MGRKLPRGGRSFHVECIDMWLNSHSDCPMCQAQVVCDNKIVDANSTVHDLRTNDRDCGDSLAMSFSEIDMGNEVSELEIIVDVPYSNSISVCSSSSSLSSQTSLLGGSLSKNRSRRKNSKWLDATLEDSARAGVTCGPHSIF</sequence>
<keyword evidence="10" id="KW-1185">Reference proteome</keyword>
<dbReference type="Proteomes" id="UP001642360">
    <property type="component" value="Unassembled WGS sequence"/>
</dbReference>
<comment type="caution">
    <text evidence="9">The sequence shown here is derived from an EMBL/GenBank/DDBJ whole genome shotgun (WGS) entry which is preliminary data.</text>
</comment>
<evidence type="ECO:0008006" key="11">
    <source>
        <dbReference type="Google" id="ProtNLM"/>
    </source>
</evidence>
<keyword evidence="2" id="KW-0812">Transmembrane</keyword>
<dbReference type="SUPFAM" id="SSF57850">
    <property type="entry name" value="RING/U-box"/>
    <property type="match status" value="1"/>
</dbReference>
<proteinExistence type="inferred from homology"/>
<dbReference type="GO" id="GO:0008270">
    <property type="term" value="F:zinc ion binding"/>
    <property type="evidence" value="ECO:0007669"/>
    <property type="project" value="UniProtKB-KW"/>
</dbReference>
<dbReference type="GO" id="GO:0016020">
    <property type="term" value="C:membrane"/>
    <property type="evidence" value="ECO:0007669"/>
    <property type="project" value="UniProtKB-SubCell"/>
</dbReference>
<evidence type="ECO:0000256" key="8">
    <source>
        <dbReference type="ARBA" id="ARBA00024209"/>
    </source>
</evidence>
<accession>A0ABC8T3T7</accession>
<evidence type="ECO:0000256" key="7">
    <source>
        <dbReference type="ARBA" id="ARBA00023136"/>
    </source>
</evidence>
<keyword evidence="6" id="KW-1133">Transmembrane helix</keyword>
<reference evidence="9 10" key="1">
    <citation type="submission" date="2024-02" db="EMBL/GenBank/DDBJ databases">
        <authorList>
            <person name="Vignale AGUSTIN F."/>
            <person name="Sosa J E."/>
            <person name="Modenutti C."/>
        </authorList>
    </citation>
    <scope>NUCLEOTIDE SEQUENCE [LARGE SCALE GENOMIC DNA]</scope>
</reference>
<evidence type="ECO:0000256" key="2">
    <source>
        <dbReference type="ARBA" id="ARBA00022692"/>
    </source>
</evidence>
<evidence type="ECO:0000256" key="3">
    <source>
        <dbReference type="ARBA" id="ARBA00022723"/>
    </source>
</evidence>
<dbReference type="EMBL" id="CAUOFW020004163">
    <property type="protein sequence ID" value="CAK9164088.1"/>
    <property type="molecule type" value="Genomic_DNA"/>
</dbReference>
<dbReference type="Gene3D" id="3.30.40.10">
    <property type="entry name" value="Zinc/RING finger domain, C3HC4 (zinc finger)"/>
    <property type="match status" value="1"/>
</dbReference>
<evidence type="ECO:0000313" key="9">
    <source>
        <dbReference type="EMBL" id="CAK9164088.1"/>
    </source>
</evidence>
<protein>
    <recommendedName>
        <fullName evidence="11">RING-type domain-containing protein</fullName>
    </recommendedName>
</protein>
<evidence type="ECO:0000256" key="5">
    <source>
        <dbReference type="ARBA" id="ARBA00022833"/>
    </source>
</evidence>
<keyword evidence="5" id="KW-0862">Zinc</keyword>
<evidence type="ECO:0000256" key="6">
    <source>
        <dbReference type="ARBA" id="ARBA00022989"/>
    </source>
</evidence>
<evidence type="ECO:0000256" key="1">
    <source>
        <dbReference type="ARBA" id="ARBA00004370"/>
    </source>
</evidence>
<keyword evidence="7" id="KW-0472">Membrane</keyword>
<keyword evidence="4" id="KW-0863">Zinc-finger</keyword>
<evidence type="ECO:0000256" key="4">
    <source>
        <dbReference type="ARBA" id="ARBA00022771"/>
    </source>
</evidence>
<comment type="subcellular location">
    <subcellularLocation>
        <location evidence="1">Membrane</location>
    </subcellularLocation>
</comment>
<organism evidence="9 10">
    <name type="scientific">Ilex paraguariensis</name>
    <name type="common">yerba mate</name>
    <dbReference type="NCBI Taxonomy" id="185542"/>
    <lineage>
        <taxon>Eukaryota</taxon>
        <taxon>Viridiplantae</taxon>
        <taxon>Streptophyta</taxon>
        <taxon>Embryophyta</taxon>
        <taxon>Tracheophyta</taxon>
        <taxon>Spermatophyta</taxon>
        <taxon>Magnoliopsida</taxon>
        <taxon>eudicotyledons</taxon>
        <taxon>Gunneridae</taxon>
        <taxon>Pentapetalae</taxon>
        <taxon>asterids</taxon>
        <taxon>campanulids</taxon>
        <taxon>Aquifoliales</taxon>
        <taxon>Aquifoliaceae</taxon>
        <taxon>Ilex</taxon>
    </lineage>
</organism>
<dbReference type="AlphaFoldDB" id="A0ABC8T3T7"/>
<evidence type="ECO:0000313" key="10">
    <source>
        <dbReference type="Proteomes" id="UP001642360"/>
    </source>
</evidence>
<dbReference type="PANTHER" id="PTHR46539:SF24">
    <property type="entry name" value="(WILD MALAYSIAN BANANA) HYPOTHETICAL PROTEIN"/>
    <property type="match status" value="1"/>
</dbReference>
<gene>
    <name evidence="9" type="ORF">ILEXP_LOCUS33171</name>
</gene>
<name>A0ABC8T3T7_9AQUA</name>
<keyword evidence="3" id="KW-0479">Metal-binding</keyword>
<dbReference type="PANTHER" id="PTHR46539">
    <property type="entry name" value="E3 UBIQUITIN-PROTEIN LIGASE ATL42"/>
    <property type="match status" value="1"/>
</dbReference>